<evidence type="ECO:0000313" key="16">
    <source>
        <dbReference type="Proteomes" id="UP000002320"/>
    </source>
</evidence>
<dbReference type="InterPro" id="IPR036396">
    <property type="entry name" value="Cyt_P450_sf"/>
</dbReference>
<dbReference type="PANTHER" id="PTHR24291:SF189">
    <property type="entry name" value="CYTOCHROME P450 4C3-RELATED"/>
    <property type="match status" value="1"/>
</dbReference>
<keyword evidence="9" id="KW-0492">Microsome</keyword>
<keyword evidence="12" id="KW-0503">Monooxygenase</keyword>
<keyword evidence="13" id="KW-0472">Membrane</keyword>
<comment type="subcellular location">
    <subcellularLocation>
        <location evidence="4">Endoplasmic reticulum membrane</location>
        <topology evidence="4">Peripheral membrane protein</topology>
    </subcellularLocation>
    <subcellularLocation>
        <location evidence="3">Microsome membrane</location>
        <topology evidence="3">Peripheral membrane protein</topology>
    </subcellularLocation>
</comment>
<evidence type="ECO:0000256" key="12">
    <source>
        <dbReference type="ARBA" id="ARBA00023033"/>
    </source>
</evidence>
<keyword evidence="7" id="KW-0479">Metal-binding</keyword>
<keyword evidence="11" id="KW-0408">Iron</keyword>
<comment type="similarity">
    <text evidence="5">Belongs to the cytochrome P450 family.</text>
</comment>
<sequence>MIVGGSDTTGIFLGYIAIALAANQDIQEKVYQEICTVYPRNKEVIFTPESLNQLLYTDMFLKECLRLFPVVPMVVRKTLRDVDLNGFRVPKGNILIVSIYNQGHLGTECRPL</sequence>
<evidence type="ECO:0000256" key="3">
    <source>
        <dbReference type="ARBA" id="ARBA00004174"/>
    </source>
</evidence>
<evidence type="ECO:0000313" key="14">
    <source>
        <dbReference type="EMBL" id="EDS36713.1"/>
    </source>
</evidence>
<evidence type="ECO:0000256" key="10">
    <source>
        <dbReference type="ARBA" id="ARBA00023002"/>
    </source>
</evidence>
<keyword evidence="10" id="KW-0560">Oxidoreductase</keyword>
<dbReference type="Proteomes" id="UP000002320">
    <property type="component" value="Unassembled WGS sequence"/>
</dbReference>
<evidence type="ECO:0000256" key="13">
    <source>
        <dbReference type="ARBA" id="ARBA00023136"/>
    </source>
</evidence>
<dbReference type="GO" id="GO:0020037">
    <property type="term" value="F:heme binding"/>
    <property type="evidence" value="ECO:0007669"/>
    <property type="project" value="InterPro"/>
</dbReference>
<dbReference type="GO" id="GO:0005789">
    <property type="term" value="C:endoplasmic reticulum membrane"/>
    <property type="evidence" value="ECO:0007669"/>
    <property type="project" value="UniProtKB-SubCell"/>
</dbReference>
<keyword evidence="8" id="KW-0256">Endoplasmic reticulum</keyword>
<keyword evidence="6" id="KW-0349">Heme</keyword>
<comment type="function">
    <text evidence="2">May be involved in the metabolism of insect hormones and in the breakdown of synthetic insecticides.</text>
</comment>
<dbReference type="eggNOG" id="KOG0158">
    <property type="taxonomic scope" value="Eukaryota"/>
</dbReference>
<dbReference type="SUPFAM" id="SSF48264">
    <property type="entry name" value="Cytochrome P450"/>
    <property type="match status" value="1"/>
</dbReference>
<dbReference type="EMBL" id="DS232172">
    <property type="protein sequence ID" value="EDS36713.1"/>
    <property type="molecule type" value="Genomic_DNA"/>
</dbReference>
<dbReference type="InterPro" id="IPR050196">
    <property type="entry name" value="Cytochrome_P450_Monoox"/>
</dbReference>
<evidence type="ECO:0000256" key="9">
    <source>
        <dbReference type="ARBA" id="ARBA00022848"/>
    </source>
</evidence>
<reference evidence="15" key="2">
    <citation type="submission" date="2021-02" db="UniProtKB">
        <authorList>
            <consortium name="EnsemblMetazoa"/>
        </authorList>
    </citation>
    <scope>IDENTIFICATION</scope>
    <source>
        <strain evidence="15">JHB</strain>
    </source>
</reference>
<accession>B0WXQ3</accession>
<reference evidence="14" key="1">
    <citation type="submission" date="2007-03" db="EMBL/GenBank/DDBJ databases">
        <title>Annotation of Culex pipiens quinquefasciatus.</title>
        <authorList>
            <consortium name="The Broad Institute Genome Sequencing Platform"/>
            <person name="Atkinson P.W."/>
            <person name="Hemingway J."/>
            <person name="Christensen B.M."/>
            <person name="Higgs S."/>
            <person name="Kodira C."/>
            <person name="Hannick L."/>
            <person name="Megy K."/>
            <person name="O'Leary S."/>
            <person name="Pearson M."/>
            <person name="Haas B.J."/>
            <person name="Mauceli E."/>
            <person name="Wortman J.R."/>
            <person name="Lee N.H."/>
            <person name="Guigo R."/>
            <person name="Stanke M."/>
            <person name="Alvarado L."/>
            <person name="Amedeo P."/>
            <person name="Antoine C.H."/>
            <person name="Arensburger P."/>
            <person name="Bidwell S.L."/>
            <person name="Crawford M."/>
            <person name="Camaro F."/>
            <person name="Devon K."/>
            <person name="Engels R."/>
            <person name="Hammond M."/>
            <person name="Howarth C."/>
            <person name="Koehrsen M."/>
            <person name="Lawson D."/>
            <person name="Montgomery P."/>
            <person name="Nene V."/>
            <person name="Nusbaum C."/>
            <person name="Puiu D."/>
            <person name="Romero-Severson J."/>
            <person name="Severson D.W."/>
            <person name="Shumway M."/>
            <person name="Sisk P."/>
            <person name="Stolte C."/>
            <person name="Zeng Q."/>
            <person name="Eisenstadt E."/>
            <person name="Fraser-Liggett C."/>
            <person name="Strausberg R."/>
            <person name="Galagan J."/>
            <person name="Birren B."/>
            <person name="Collins F.H."/>
        </authorList>
    </citation>
    <scope>NUCLEOTIDE SEQUENCE [LARGE SCALE GENOMIC DNA]</scope>
    <source>
        <strain evidence="14">JHB</strain>
    </source>
</reference>
<dbReference type="GO" id="GO:0004497">
    <property type="term" value="F:monooxygenase activity"/>
    <property type="evidence" value="ECO:0007669"/>
    <property type="project" value="UniProtKB-KW"/>
</dbReference>
<name>B0WXQ3_CULQU</name>
<dbReference type="EnsemblMetazoa" id="CPIJ011839-RA">
    <property type="protein sequence ID" value="CPIJ011839-PA"/>
    <property type="gene ID" value="CPIJ011839"/>
</dbReference>
<dbReference type="VEuPathDB" id="VectorBase:CPIJ011839"/>
<evidence type="ECO:0000256" key="6">
    <source>
        <dbReference type="ARBA" id="ARBA00022617"/>
    </source>
</evidence>
<dbReference type="PANTHER" id="PTHR24291">
    <property type="entry name" value="CYTOCHROME P450 FAMILY 4"/>
    <property type="match status" value="1"/>
</dbReference>
<dbReference type="KEGG" id="cqu:CpipJ_CPIJ011839"/>
<evidence type="ECO:0000256" key="11">
    <source>
        <dbReference type="ARBA" id="ARBA00023004"/>
    </source>
</evidence>
<dbReference type="Pfam" id="PF00067">
    <property type="entry name" value="p450"/>
    <property type="match status" value="1"/>
</dbReference>
<organism>
    <name type="scientific">Culex quinquefasciatus</name>
    <name type="common">Southern house mosquito</name>
    <name type="synonym">Culex pungens</name>
    <dbReference type="NCBI Taxonomy" id="7176"/>
    <lineage>
        <taxon>Eukaryota</taxon>
        <taxon>Metazoa</taxon>
        <taxon>Ecdysozoa</taxon>
        <taxon>Arthropoda</taxon>
        <taxon>Hexapoda</taxon>
        <taxon>Insecta</taxon>
        <taxon>Pterygota</taxon>
        <taxon>Neoptera</taxon>
        <taxon>Endopterygota</taxon>
        <taxon>Diptera</taxon>
        <taxon>Nematocera</taxon>
        <taxon>Culicoidea</taxon>
        <taxon>Culicidae</taxon>
        <taxon>Culicinae</taxon>
        <taxon>Culicini</taxon>
        <taxon>Culex</taxon>
        <taxon>Culex</taxon>
    </lineage>
</organism>
<protein>
    <submittedName>
        <fullName evidence="14">Cytochrome P450 4A4</fullName>
    </submittedName>
</protein>
<evidence type="ECO:0000256" key="1">
    <source>
        <dbReference type="ARBA" id="ARBA00001971"/>
    </source>
</evidence>
<evidence type="ECO:0000256" key="4">
    <source>
        <dbReference type="ARBA" id="ARBA00004406"/>
    </source>
</evidence>
<dbReference type="GO" id="GO:0005506">
    <property type="term" value="F:iron ion binding"/>
    <property type="evidence" value="ECO:0007669"/>
    <property type="project" value="InterPro"/>
</dbReference>
<proteinExistence type="inferred from homology"/>
<dbReference type="HOGENOM" id="CLU_2148287_0_0_1"/>
<gene>
    <name evidence="15" type="primary">6044709</name>
    <name evidence="14" type="ORF">CpipJ_CPIJ011839</name>
</gene>
<dbReference type="InterPro" id="IPR001128">
    <property type="entry name" value="Cyt_P450"/>
</dbReference>
<keyword evidence="16" id="KW-1185">Reference proteome</keyword>
<dbReference type="Gene3D" id="1.10.630.10">
    <property type="entry name" value="Cytochrome P450"/>
    <property type="match status" value="1"/>
</dbReference>
<dbReference type="AlphaFoldDB" id="B0WXQ3"/>
<evidence type="ECO:0000313" key="15">
    <source>
        <dbReference type="EnsemblMetazoa" id="CPIJ011839-PA"/>
    </source>
</evidence>
<evidence type="ECO:0000256" key="7">
    <source>
        <dbReference type="ARBA" id="ARBA00022723"/>
    </source>
</evidence>
<comment type="cofactor">
    <cofactor evidence="1">
        <name>heme</name>
        <dbReference type="ChEBI" id="CHEBI:30413"/>
    </cofactor>
</comment>
<dbReference type="InParanoid" id="B0WXQ3"/>
<evidence type="ECO:0000256" key="5">
    <source>
        <dbReference type="ARBA" id="ARBA00010617"/>
    </source>
</evidence>
<evidence type="ECO:0000256" key="8">
    <source>
        <dbReference type="ARBA" id="ARBA00022824"/>
    </source>
</evidence>
<dbReference type="GO" id="GO:0016705">
    <property type="term" value="F:oxidoreductase activity, acting on paired donors, with incorporation or reduction of molecular oxygen"/>
    <property type="evidence" value="ECO:0007669"/>
    <property type="project" value="InterPro"/>
</dbReference>
<evidence type="ECO:0000256" key="2">
    <source>
        <dbReference type="ARBA" id="ARBA00003690"/>
    </source>
</evidence>